<comment type="caution">
    <text evidence="2">Lacks conserved residue(s) required for the propagation of feature annotation.</text>
</comment>
<reference evidence="4 5" key="1">
    <citation type="journal article" date="2018" name="Nat. Biotechnol.">
        <title>A standardized bacterial taxonomy based on genome phylogeny substantially revises the tree of life.</title>
        <authorList>
            <person name="Parks D.H."/>
            <person name="Chuvochina M."/>
            <person name="Waite D.W."/>
            <person name="Rinke C."/>
            <person name="Skarshewski A."/>
            <person name="Chaumeil P.A."/>
            <person name="Hugenholtz P."/>
        </authorList>
    </citation>
    <scope>NUCLEOTIDE SEQUENCE [LARGE SCALE GENOMIC DNA]</scope>
    <source>
        <strain evidence="4">UBA12021</strain>
    </source>
</reference>
<dbReference type="InterPro" id="IPR036265">
    <property type="entry name" value="HIT-like_sf"/>
</dbReference>
<evidence type="ECO:0000313" key="4">
    <source>
        <dbReference type="EMBL" id="HCQ40699.1"/>
    </source>
</evidence>
<comment type="caution">
    <text evidence="4">The sequence shown here is derived from an EMBL/GenBank/DDBJ whole genome shotgun (WGS) entry which is preliminary data.</text>
</comment>
<feature type="active site" description="Tele-AMP-histidine intermediate" evidence="1">
    <location>
        <position position="115"/>
    </location>
</feature>
<dbReference type="AlphaFoldDB" id="A0A656PMS1"/>
<dbReference type="Proteomes" id="UP000262056">
    <property type="component" value="Unassembled WGS sequence"/>
</dbReference>
<organism evidence="4 5">
    <name type="scientific">candidate division WWE3 bacterium</name>
    <dbReference type="NCBI Taxonomy" id="2053526"/>
    <lineage>
        <taxon>Bacteria</taxon>
        <taxon>Katanobacteria</taxon>
    </lineage>
</organism>
<dbReference type="PANTHER" id="PTHR46648">
    <property type="entry name" value="HIT FAMILY PROTEIN 1"/>
    <property type="match status" value="1"/>
</dbReference>
<dbReference type="PROSITE" id="PS51084">
    <property type="entry name" value="HIT_2"/>
    <property type="match status" value="1"/>
</dbReference>
<dbReference type="PANTHER" id="PTHR46648:SF1">
    <property type="entry name" value="ADENOSINE 5'-MONOPHOSPHORAMIDASE HNT1"/>
    <property type="match status" value="1"/>
</dbReference>
<dbReference type="InterPro" id="IPR001310">
    <property type="entry name" value="Histidine_triad_HIT"/>
</dbReference>
<dbReference type="GO" id="GO:0009117">
    <property type="term" value="P:nucleotide metabolic process"/>
    <property type="evidence" value="ECO:0007669"/>
    <property type="project" value="TreeGrafter"/>
</dbReference>
<dbReference type="SUPFAM" id="SSF54197">
    <property type="entry name" value="HIT-like"/>
    <property type="match status" value="1"/>
</dbReference>
<evidence type="ECO:0000256" key="1">
    <source>
        <dbReference type="PIRSR" id="PIRSR601310-1"/>
    </source>
</evidence>
<dbReference type="Pfam" id="PF01230">
    <property type="entry name" value="HIT"/>
    <property type="match status" value="1"/>
</dbReference>
<dbReference type="GO" id="GO:0003824">
    <property type="term" value="F:catalytic activity"/>
    <property type="evidence" value="ECO:0007669"/>
    <property type="project" value="InterPro"/>
</dbReference>
<dbReference type="Gene3D" id="3.30.428.10">
    <property type="entry name" value="HIT-like"/>
    <property type="match status" value="1"/>
</dbReference>
<evidence type="ECO:0000313" key="5">
    <source>
        <dbReference type="Proteomes" id="UP000262056"/>
    </source>
</evidence>
<gene>
    <name evidence="4" type="ORF">DIU24_03250</name>
</gene>
<sequence>MKLGKFLFSMAKTPIGDYIVGTTFESLSGALPVKRVYENDIVIAFWHPKPFWEQHVLIVPKKKIKNVVSLQDSDMVYVNEVFKAVKIIVEQLNWKEYTLLVNGGDRQEVNQMHFHLCTGKELN</sequence>
<evidence type="ECO:0000259" key="3">
    <source>
        <dbReference type="PROSITE" id="PS51084"/>
    </source>
</evidence>
<name>A0A656PMS1_UNCKA</name>
<protein>
    <submittedName>
        <fullName evidence="4">HIT domain-containing protein</fullName>
    </submittedName>
</protein>
<evidence type="ECO:0000256" key="2">
    <source>
        <dbReference type="PROSITE-ProRule" id="PRU00464"/>
    </source>
</evidence>
<dbReference type="PRINTS" id="PR00332">
    <property type="entry name" value="HISTRIAD"/>
</dbReference>
<proteinExistence type="predicted"/>
<dbReference type="InterPro" id="IPR011146">
    <property type="entry name" value="HIT-like"/>
</dbReference>
<dbReference type="EMBL" id="DQFB01000004">
    <property type="protein sequence ID" value="HCQ40699.1"/>
    <property type="molecule type" value="Genomic_DNA"/>
</dbReference>
<feature type="domain" description="HIT" evidence="3">
    <location>
        <begin position="22"/>
        <end position="123"/>
    </location>
</feature>
<accession>A0A656PMS1</accession>